<evidence type="ECO:0000259" key="11">
    <source>
        <dbReference type="PROSITE" id="PS52039"/>
    </source>
</evidence>
<dbReference type="RefSeq" id="WP_160980722.1">
    <property type="nucleotide sequence ID" value="NZ_WVHK01000061.1"/>
</dbReference>
<evidence type="ECO:0000256" key="4">
    <source>
        <dbReference type="ARBA" id="ARBA00022842"/>
    </source>
</evidence>
<dbReference type="InterPro" id="IPR013497">
    <property type="entry name" value="Topo_IA_cen"/>
</dbReference>
<evidence type="ECO:0000256" key="9">
    <source>
        <dbReference type="SAM" id="MobiDB-lite"/>
    </source>
</evidence>
<keyword evidence="4" id="KW-0460">Magnesium</keyword>
<name>A0A6I4YJ85_9DEIO</name>
<dbReference type="InterPro" id="IPR013826">
    <property type="entry name" value="Topo_IA_cen_sub3"/>
</dbReference>
<dbReference type="PROSITE" id="PS00396">
    <property type="entry name" value="TOPO_IA_1"/>
    <property type="match status" value="1"/>
</dbReference>
<dbReference type="SMART" id="SM00436">
    <property type="entry name" value="TOP1Bc"/>
    <property type="match status" value="1"/>
</dbReference>
<comment type="function">
    <text evidence="8">Releases the supercoiling and torsional tension of DNA, which is introduced during the DNA replication and transcription, by transiently cleaving and rejoining one strand of the DNA duplex. Introduces a single-strand break via transesterification at a target site in duplex DNA. The scissile phosphodiester is attacked by the catalytic tyrosine of the enzyme, resulting in the formation of a DNA-(5'-phosphotyrosyl)-enzyme intermediate and the expulsion of a 3'-OH DNA strand. The free DNA strand then undergoes passage around the unbroken strand, thus removing DNA supercoils. Finally, in the religation step, the DNA 3'-OH attacks the covalent intermediate to expel the active-site tyrosine and restore the DNA phosphodiester backbone.</text>
</comment>
<dbReference type="InterPro" id="IPR023406">
    <property type="entry name" value="Topo_IA_AS"/>
</dbReference>
<evidence type="ECO:0000256" key="1">
    <source>
        <dbReference type="ARBA" id="ARBA00000213"/>
    </source>
</evidence>
<keyword evidence="13" id="KW-1185">Reference proteome</keyword>
<dbReference type="Gene3D" id="1.10.460.10">
    <property type="entry name" value="Topoisomerase I, domain 2"/>
    <property type="match status" value="1"/>
</dbReference>
<evidence type="ECO:0000256" key="5">
    <source>
        <dbReference type="ARBA" id="ARBA00023029"/>
    </source>
</evidence>
<dbReference type="InterPro" id="IPR006171">
    <property type="entry name" value="TOPRIM_dom"/>
</dbReference>
<dbReference type="GO" id="GO:0046872">
    <property type="term" value="F:metal ion binding"/>
    <property type="evidence" value="ECO:0007669"/>
    <property type="project" value="UniProtKB-KW"/>
</dbReference>
<dbReference type="Gene3D" id="2.70.20.10">
    <property type="entry name" value="Topoisomerase I, domain 3"/>
    <property type="match status" value="1"/>
</dbReference>
<dbReference type="InterPro" id="IPR023405">
    <property type="entry name" value="Topo_IA_core_domain"/>
</dbReference>
<dbReference type="PANTHER" id="PTHR42785">
    <property type="entry name" value="DNA TOPOISOMERASE, TYPE IA, CORE"/>
    <property type="match status" value="1"/>
</dbReference>
<dbReference type="Gene3D" id="3.40.50.140">
    <property type="match status" value="1"/>
</dbReference>
<evidence type="ECO:0000256" key="2">
    <source>
        <dbReference type="ARBA" id="ARBA00009446"/>
    </source>
</evidence>
<accession>A0A6I4YJ85</accession>
<keyword evidence="3" id="KW-0479">Metal-binding</keyword>
<dbReference type="EMBL" id="WVHK01000061">
    <property type="protein sequence ID" value="MXV20868.1"/>
    <property type="molecule type" value="Genomic_DNA"/>
</dbReference>
<dbReference type="InterPro" id="IPR028612">
    <property type="entry name" value="Topoisom_1_IA"/>
</dbReference>
<dbReference type="InterPro" id="IPR005733">
    <property type="entry name" value="TopoI_bac-type"/>
</dbReference>
<dbReference type="InterPro" id="IPR034149">
    <property type="entry name" value="TOPRIM_TopoI"/>
</dbReference>
<evidence type="ECO:0000256" key="6">
    <source>
        <dbReference type="ARBA" id="ARBA00023125"/>
    </source>
</evidence>
<evidence type="ECO:0000256" key="8">
    <source>
        <dbReference type="HAMAP-Rule" id="MF_00952"/>
    </source>
</evidence>
<dbReference type="InterPro" id="IPR000380">
    <property type="entry name" value="Topo_IA"/>
</dbReference>
<dbReference type="InterPro" id="IPR013824">
    <property type="entry name" value="Topo_IA_cen_sub1"/>
</dbReference>
<protein>
    <recommendedName>
        <fullName evidence="8">DNA topoisomerase 1</fullName>
        <ecNumber evidence="8">5.6.2.1</ecNumber>
    </recommendedName>
    <alternativeName>
        <fullName evidence="8">DNA topoisomerase I</fullName>
    </alternativeName>
</protein>
<feature type="site" description="Interaction with DNA" evidence="8">
    <location>
        <position position="33"/>
    </location>
</feature>
<feature type="site" description="Interaction with DNA" evidence="8">
    <location>
        <position position="320"/>
    </location>
</feature>
<dbReference type="InterPro" id="IPR003602">
    <property type="entry name" value="Topo_IA_DNA-bd_dom"/>
</dbReference>
<dbReference type="CDD" id="cd03363">
    <property type="entry name" value="TOPRIM_TopoIA_TopoI"/>
    <property type="match status" value="1"/>
</dbReference>
<dbReference type="PRINTS" id="PR00417">
    <property type="entry name" value="PRTPISMRASEI"/>
</dbReference>
<evidence type="ECO:0000313" key="13">
    <source>
        <dbReference type="Proteomes" id="UP000430519"/>
    </source>
</evidence>
<feature type="domain" description="Topo IA-type catalytic" evidence="11">
    <location>
        <begin position="142"/>
        <end position="578"/>
    </location>
</feature>
<dbReference type="Proteomes" id="UP000430519">
    <property type="component" value="Unassembled WGS sequence"/>
</dbReference>
<evidence type="ECO:0000259" key="10">
    <source>
        <dbReference type="PROSITE" id="PS50880"/>
    </source>
</evidence>
<dbReference type="CDD" id="cd00186">
    <property type="entry name" value="TOP1Ac"/>
    <property type="match status" value="1"/>
</dbReference>
<gene>
    <name evidence="8 12" type="primary">topA</name>
    <name evidence="12" type="ORF">GLX28_14615</name>
</gene>
<feature type="region of interest" description="Disordered" evidence="9">
    <location>
        <begin position="632"/>
        <end position="670"/>
    </location>
</feature>
<dbReference type="NCBIfam" id="TIGR01051">
    <property type="entry name" value="topA_bact"/>
    <property type="match status" value="1"/>
</dbReference>
<feature type="region of interest" description="Interaction with DNA" evidence="8">
    <location>
        <begin position="176"/>
        <end position="181"/>
    </location>
</feature>
<reference evidence="12 13" key="1">
    <citation type="submission" date="2019-11" db="EMBL/GenBank/DDBJ databases">
        <title>Genome sequence of Deinococcus xianganensis Y35, AI-2 producing algicidal bacterium, isolated from lake water.</title>
        <authorList>
            <person name="Li Y."/>
        </authorList>
    </citation>
    <scope>NUCLEOTIDE SEQUENCE [LARGE SCALE GENOMIC DNA]</scope>
    <source>
        <strain evidence="12 13">Y35</strain>
    </source>
</reference>
<feature type="site" description="Interaction with DNA" evidence="8">
    <location>
        <position position="168"/>
    </location>
</feature>
<feature type="domain" description="Toprim" evidence="10">
    <location>
        <begin position="3"/>
        <end position="126"/>
    </location>
</feature>
<dbReference type="SMART" id="SM00437">
    <property type="entry name" value="TOP1Ac"/>
    <property type="match status" value="1"/>
</dbReference>
<comment type="catalytic activity">
    <reaction evidence="1 8">
        <text>ATP-independent breakage of single-stranded DNA, followed by passage and rejoining.</text>
        <dbReference type="EC" id="5.6.2.1"/>
    </reaction>
</comment>
<dbReference type="HAMAP" id="MF_00952">
    <property type="entry name" value="Topoisom_1_prok"/>
    <property type="match status" value="1"/>
</dbReference>
<feature type="site" description="Interaction with DNA" evidence="8">
    <location>
        <position position="156"/>
    </location>
</feature>
<comment type="caution">
    <text evidence="12">The sequence shown here is derived from an EMBL/GenBank/DDBJ whole genome shotgun (WGS) entry which is preliminary data.</text>
</comment>
<keyword evidence="5 8" id="KW-0799">Topoisomerase</keyword>
<organism evidence="12 13">
    <name type="scientific">Deinococcus xianganensis</name>
    <dbReference type="NCBI Taxonomy" id="1507289"/>
    <lineage>
        <taxon>Bacteria</taxon>
        <taxon>Thermotogati</taxon>
        <taxon>Deinococcota</taxon>
        <taxon>Deinococci</taxon>
        <taxon>Deinococcales</taxon>
        <taxon>Deinococcaceae</taxon>
        <taxon>Deinococcus</taxon>
    </lineage>
</organism>
<comment type="subunit">
    <text evidence="8">Monomer.</text>
</comment>
<dbReference type="AlphaFoldDB" id="A0A6I4YJ85"/>
<evidence type="ECO:0000256" key="7">
    <source>
        <dbReference type="ARBA" id="ARBA00023235"/>
    </source>
</evidence>
<feature type="site" description="Interaction with DNA" evidence="8">
    <location>
        <position position="152"/>
    </location>
</feature>
<feature type="site" description="Interaction with DNA" evidence="8">
    <location>
        <position position="161"/>
    </location>
</feature>
<dbReference type="GO" id="GO:0003917">
    <property type="term" value="F:DNA topoisomerase type I (single strand cut, ATP-independent) activity"/>
    <property type="evidence" value="ECO:0007669"/>
    <property type="project" value="UniProtKB-UniRule"/>
</dbReference>
<proteinExistence type="inferred from homology"/>
<dbReference type="PROSITE" id="PS50880">
    <property type="entry name" value="TOPRIM"/>
    <property type="match status" value="1"/>
</dbReference>
<dbReference type="Pfam" id="PF01751">
    <property type="entry name" value="Toprim"/>
    <property type="match status" value="1"/>
</dbReference>
<feature type="site" description="Interaction with DNA" evidence="8">
    <location>
        <position position="509"/>
    </location>
</feature>
<dbReference type="SUPFAM" id="SSF56712">
    <property type="entry name" value="Prokaryotic type I DNA topoisomerase"/>
    <property type="match status" value="1"/>
</dbReference>
<dbReference type="InterPro" id="IPR003601">
    <property type="entry name" value="Topo_IA_2"/>
</dbReference>
<evidence type="ECO:0000313" key="12">
    <source>
        <dbReference type="EMBL" id="MXV20868.1"/>
    </source>
</evidence>
<dbReference type="GO" id="GO:0003677">
    <property type="term" value="F:DNA binding"/>
    <property type="evidence" value="ECO:0007669"/>
    <property type="project" value="UniProtKB-KW"/>
</dbReference>
<keyword evidence="6 8" id="KW-0238">DNA-binding</keyword>
<feature type="active site" description="O-(5'-phospho-DNA)-tyrosine intermediate" evidence="8">
    <location>
        <position position="318"/>
    </location>
</feature>
<dbReference type="Gene3D" id="1.10.290.10">
    <property type="entry name" value="Topoisomerase I, domain 4"/>
    <property type="match status" value="1"/>
</dbReference>
<dbReference type="PANTHER" id="PTHR42785:SF1">
    <property type="entry name" value="DNA TOPOISOMERASE"/>
    <property type="match status" value="1"/>
</dbReference>
<comment type="similarity">
    <text evidence="2 8">Belongs to the type IA topoisomerase family.</text>
</comment>
<dbReference type="EC" id="5.6.2.1" evidence="8"/>
<feature type="compositionally biased region" description="Basic residues" evidence="9">
    <location>
        <begin position="639"/>
        <end position="656"/>
    </location>
</feature>
<dbReference type="Pfam" id="PF01131">
    <property type="entry name" value="Topoisom_bac"/>
    <property type="match status" value="1"/>
</dbReference>
<dbReference type="SMART" id="SM00493">
    <property type="entry name" value="TOPRIM"/>
    <property type="match status" value="1"/>
</dbReference>
<dbReference type="GO" id="GO:0006265">
    <property type="term" value="P:DNA topological change"/>
    <property type="evidence" value="ECO:0007669"/>
    <property type="project" value="UniProtKB-UniRule"/>
</dbReference>
<feature type="site" description="Interaction with DNA" evidence="8">
    <location>
        <position position="153"/>
    </location>
</feature>
<evidence type="ECO:0000256" key="3">
    <source>
        <dbReference type="ARBA" id="ARBA00022723"/>
    </source>
</evidence>
<sequence>MSTTLVIVESPSKAKKIQGYLGSGYTVHASLGHIRDLPSTKAEIPEKYASEAWARLGVHVSDGFKPIYIVPAGKKKVVSELRALVKKADRVLLATDPDREGEAIAWHLVAALGLKSGFERMTFHEITKEAIQAAAQHTRPIDYALVGAQESRRIIDRLLGYGVSPLLWNSISSGLSAGRVQSAALAALAHREQARMAHVSAPYWRVTAQIGNQKLFTATVLGVSGQRLATPKDFDPATGQLKTDALVLTAEQAGQLVTFLKARPVTVLSTECVPYSTKSPAPFTTSTLQQEASKALKLSPKQSMDLAQKLYEGGHITYMRTDSPSLSDEATAAARAVAVAAFGQGAVPSNPRTYAAKAKNAQEAHEAIRPSGKVFKAPETTGLASDELALYDLIYRRTVASQMLDLTGMKTTLILKAGAVQLGAIGRTVTEPGFTRLYQDVQEGEGEESQVLPDVQQGAALPVRDAKAEEKKTPAPGRFTEASLVRALEKVGVGRPSTYASILSTLDHRGYTRVVKRQLTVTWLGLLVSAYLAQACADLVDVQFTAHMEAELDQIAEGALKREAYLTRFWSEGFARTIAQAPQRAPSVPVPRVPGAVVTVRAGEVILVMNGRTAPLPVDLVPDELTPEVAADLLVGKAPPKRPAAKRSTAPRKKSGKTSSTRATRKKSTT</sequence>
<keyword evidence="7 8" id="KW-0413">Isomerase</keyword>
<dbReference type="InterPro" id="IPR013825">
    <property type="entry name" value="Topo_IA_cen_sub2"/>
</dbReference>
<dbReference type="PROSITE" id="PS52039">
    <property type="entry name" value="TOPO_IA_2"/>
    <property type="match status" value="1"/>
</dbReference>